<dbReference type="Pfam" id="PF05598">
    <property type="entry name" value="DUF772"/>
    <property type="match status" value="1"/>
</dbReference>
<gene>
    <name evidence="3" type="ORF">Tel_06545</name>
</gene>
<dbReference type="AlphaFoldDB" id="A0A0S2TCH0"/>
<accession>A0A0S2TCH0</accession>
<dbReference type="Pfam" id="PF13751">
    <property type="entry name" value="DDE_Tnp_1_6"/>
    <property type="match status" value="1"/>
</dbReference>
<dbReference type="EMBL" id="CP013099">
    <property type="protein sequence ID" value="ALP52841.1"/>
    <property type="molecule type" value="Genomic_DNA"/>
</dbReference>
<dbReference type="Proteomes" id="UP000055136">
    <property type="component" value="Chromosome"/>
</dbReference>
<protein>
    <submittedName>
        <fullName evidence="3">Transposase</fullName>
    </submittedName>
</protein>
<evidence type="ECO:0000313" key="3">
    <source>
        <dbReference type="EMBL" id="ALP52841.1"/>
    </source>
</evidence>
<dbReference type="PANTHER" id="PTHR33408:SF4">
    <property type="entry name" value="TRANSPOSASE DDE DOMAIN-CONTAINING PROTEIN"/>
    <property type="match status" value="1"/>
</dbReference>
<keyword evidence="4" id="KW-1185">Reference proteome</keyword>
<dbReference type="STRING" id="1748243.Tel_06545"/>
<evidence type="ECO:0000259" key="1">
    <source>
        <dbReference type="Pfam" id="PF05598"/>
    </source>
</evidence>
<feature type="domain" description="Transposase DDE" evidence="2">
    <location>
        <begin position="369"/>
        <end position="501"/>
    </location>
</feature>
<reference evidence="3" key="1">
    <citation type="submission" date="2015-10" db="EMBL/GenBank/DDBJ databases">
        <title>Description of Candidatus Tenderia electrophaga gen. nov, sp. nov., an Uncultivated Electroautotroph from a Biocathode Enrichment.</title>
        <authorList>
            <person name="Eddie B.J."/>
            <person name="Malanoski A.P."/>
            <person name="Wang Z."/>
            <person name="Hall R.J."/>
            <person name="Oh S.D."/>
            <person name="Heiner C."/>
            <person name="Lin B."/>
            <person name="Strycharz-Glaven S.M."/>
        </authorList>
    </citation>
    <scope>NUCLEOTIDE SEQUENCE [LARGE SCALE GENOMIC DNA]</scope>
    <source>
        <strain evidence="3">NRL1</strain>
    </source>
</reference>
<name>A0A0S2TCH0_9GAMM</name>
<dbReference type="InterPro" id="IPR025668">
    <property type="entry name" value="Tnp_DDE_dom"/>
</dbReference>
<organism evidence="3 4">
    <name type="scientific">Candidatus Tenderia electrophaga</name>
    <dbReference type="NCBI Taxonomy" id="1748243"/>
    <lineage>
        <taxon>Bacteria</taxon>
        <taxon>Pseudomonadati</taxon>
        <taxon>Pseudomonadota</taxon>
        <taxon>Gammaproteobacteria</taxon>
        <taxon>Candidatus Tenderiales</taxon>
        <taxon>Candidatus Tenderiaceae</taxon>
        <taxon>Candidatus Tenderia</taxon>
    </lineage>
</organism>
<dbReference type="KEGG" id="tee:Tel_06545"/>
<evidence type="ECO:0000313" key="4">
    <source>
        <dbReference type="Proteomes" id="UP000055136"/>
    </source>
</evidence>
<evidence type="ECO:0000259" key="2">
    <source>
        <dbReference type="Pfam" id="PF13751"/>
    </source>
</evidence>
<proteinExistence type="predicted"/>
<feature type="domain" description="Transposase InsH N-terminal" evidence="1">
    <location>
        <begin position="20"/>
        <end position="111"/>
    </location>
</feature>
<dbReference type="InterPro" id="IPR008490">
    <property type="entry name" value="Transposase_InsH_N"/>
</dbReference>
<sequence length="508" mass="58198">MARFKDYSYEQMTMLPVSFDRQILPGSFEYNLTYLIEECLDPSIFHHRYKNDDGGRPAYDPAILLKVVLLAYSKGITSSRKIEQLCRDNILFIAISANSQPHFTTIADFISSSHQEIEKLFLQVLMVCDQEGLIGKDMFAIDGCKLPSNASKEWSGTQADLKKKKLKMEKAVRRMLSKHREVDKHGLDETIVERQKQQCRKLAKTAKKIQAFLDSHDDRKGVSGRTVQSNITDNDSAKMKTSHGVIQGYTGVATVDAKHQVIVSAQAHGQGQEHNLLKPSLESASANLKLNKQERRQIKITADSGYHNLSALQYLDQEKLDGYIADVGFRSRDPRFKDYERHKPVTRLKPKERFTSNEFKVDLKHKTCICPAGNAMWLQCEETKIGNSLFMKFQGYENDCRHCHLRKRCLRSEQQKSPRQFAVKLGNTKKHQQTSLIEKMKQKIDSAMGRHIYSQRLGTVEPVFGNITSSIGFKRFSLRGKQKVNGQWQLISMIHNILKIHRYAWNGS</sequence>
<dbReference type="PANTHER" id="PTHR33408">
    <property type="entry name" value="TRANSPOSASE"/>
    <property type="match status" value="1"/>
</dbReference>